<organism evidence="1">
    <name type="scientific">Homalodisca liturata</name>
    <dbReference type="NCBI Taxonomy" id="320908"/>
    <lineage>
        <taxon>Eukaryota</taxon>
        <taxon>Metazoa</taxon>
        <taxon>Ecdysozoa</taxon>
        <taxon>Arthropoda</taxon>
        <taxon>Hexapoda</taxon>
        <taxon>Insecta</taxon>
        <taxon>Pterygota</taxon>
        <taxon>Neoptera</taxon>
        <taxon>Paraneoptera</taxon>
        <taxon>Hemiptera</taxon>
        <taxon>Auchenorrhyncha</taxon>
        <taxon>Membracoidea</taxon>
        <taxon>Cicadellidae</taxon>
        <taxon>Cicadellinae</taxon>
        <taxon>Proconiini</taxon>
        <taxon>Homalodisca</taxon>
    </lineage>
</organism>
<proteinExistence type="predicted"/>
<reference evidence="1" key="1">
    <citation type="submission" date="2015-11" db="EMBL/GenBank/DDBJ databases">
        <title>De novo transcriptome assembly of four potential Pierce s Disease insect vectors from Arizona vineyards.</title>
        <authorList>
            <person name="Tassone E.E."/>
        </authorList>
    </citation>
    <scope>NUCLEOTIDE SEQUENCE</scope>
</reference>
<feature type="non-terminal residue" evidence="1">
    <location>
        <position position="107"/>
    </location>
</feature>
<protein>
    <submittedName>
        <fullName evidence="1">Uncharacterized protein</fullName>
    </submittedName>
</protein>
<name>A0A1B6K764_9HEMI</name>
<gene>
    <name evidence="1" type="ORF">g.165</name>
</gene>
<evidence type="ECO:0000313" key="1">
    <source>
        <dbReference type="EMBL" id="JAT07291.1"/>
    </source>
</evidence>
<sequence>MLKLKWNDSVKIHFSELGILTVYSQYVFELCLFIKRNLNNFVRNGDNHKYNTRCKNDLAFDQHKLRMYEKKPSYSGIKYFNRLPKEIKTREDLYKFKTKLKSMMLGR</sequence>
<dbReference type="EMBL" id="GECU01000416">
    <property type="protein sequence ID" value="JAT07291.1"/>
    <property type="molecule type" value="Transcribed_RNA"/>
</dbReference>
<dbReference type="AlphaFoldDB" id="A0A1B6K764"/>
<accession>A0A1B6K764</accession>